<sequence>TYRQALAVHKNRVLPERLEKWTSALTSVADFRGCQMER</sequence>
<comment type="caution">
    <text evidence="1">The sequence shown here is derived from an EMBL/GenBank/DDBJ whole genome shotgun (WGS) entry which is preliminary data.</text>
</comment>
<proteinExistence type="predicted"/>
<dbReference type="Proteomes" id="UP000265520">
    <property type="component" value="Unassembled WGS sequence"/>
</dbReference>
<keyword evidence="2" id="KW-1185">Reference proteome</keyword>
<name>A0A392UIZ5_9FABA</name>
<feature type="non-terminal residue" evidence="1">
    <location>
        <position position="1"/>
    </location>
</feature>
<dbReference type="EMBL" id="LXQA010824160">
    <property type="protein sequence ID" value="MCI72727.1"/>
    <property type="molecule type" value="Genomic_DNA"/>
</dbReference>
<evidence type="ECO:0000313" key="1">
    <source>
        <dbReference type="EMBL" id="MCI72727.1"/>
    </source>
</evidence>
<accession>A0A392UIZ5</accession>
<protein>
    <submittedName>
        <fullName evidence="1">Resistance protein</fullName>
    </submittedName>
</protein>
<dbReference type="AlphaFoldDB" id="A0A392UIZ5"/>
<evidence type="ECO:0000313" key="2">
    <source>
        <dbReference type="Proteomes" id="UP000265520"/>
    </source>
</evidence>
<reference evidence="1 2" key="1">
    <citation type="journal article" date="2018" name="Front. Plant Sci.">
        <title>Red Clover (Trifolium pratense) and Zigzag Clover (T. medium) - A Picture of Genomic Similarities and Differences.</title>
        <authorList>
            <person name="Dluhosova J."/>
            <person name="Istvanek J."/>
            <person name="Nedelnik J."/>
            <person name="Repkova J."/>
        </authorList>
    </citation>
    <scope>NUCLEOTIDE SEQUENCE [LARGE SCALE GENOMIC DNA]</scope>
    <source>
        <strain evidence="2">cv. 10/8</strain>
        <tissue evidence="1">Leaf</tissue>
    </source>
</reference>
<organism evidence="1 2">
    <name type="scientific">Trifolium medium</name>
    <dbReference type="NCBI Taxonomy" id="97028"/>
    <lineage>
        <taxon>Eukaryota</taxon>
        <taxon>Viridiplantae</taxon>
        <taxon>Streptophyta</taxon>
        <taxon>Embryophyta</taxon>
        <taxon>Tracheophyta</taxon>
        <taxon>Spermatophyta</taxon>
        <taxon>Magnoliopsida</taxon>
        <taxon>eudicotyledons</taxon>
        <taxon>Gunneridae</taxon>
        <taxon>Pentapetalae</taxon>
        <taxon>rosids</taxon>
        <taxon>fabids</taxon>
        <taxon>Fabales</taxon>
        <taxon>Fabaceae</taxon>
        <taxon>Papilionoideae</taxon>
        <taxon>50 kb inversion clade</taxon>
        <taxon>NPAAA clade</taxon>
        <taxon>Hologalegina</taxon>
        <taxon>IRL clade</taxon>
        <taxon>Trifolieae</taxon>
        <taxon>Trifolium</taxon>
    </lineage>
</organism>